<gene>
    <name evidence="1" type="ORF">CCACVL1_18040</name>
</gene>
<sequence>MPLIVKMRITRVPVIMKIIKVAAVMMREIVVMETTRVAVIVKRERAGVRVMMFHVTLQITIIKLPLKLVCVSVLSSNSPPAPT</sequence>
<dbReference type="Gramene" id="OMO71849">
    <property type="protein sequence ID" value="OMO71849"/>
    <property type="gene ID" value="CCACVL1_18040"/>
</dbReference>
<keyword evidence="2" id="KW-1185">Reference proteome</keyword>
<accession>A0A1R3HNB3</accession>
<dbReference type="Proteomes" id="UP000188268">
    <property type="component" value="Unassembled WGS sequence"/>
</dbReference>
<evidence type="ECO:0000313" key="2">
    <source>
        <dbReference type="Proteomes" id="UP000188268"/>
    </source>
</evidence>
<proteinExistence type="predicted"/>
<organism evidence="1 2">
    <name type="scientific">Corchorus capsularis</name>
    <name type="common">Jute</name>
    <dbReference type="NCBI Taxonomy" id="210143"/>
    <lineage>
        <taxon>Eukaryota</taxon>
        <taxon>Viridiplantae</taxon>
        <taxon>Streptophyta</taxon>
        <taxon>Embryophyta</taxon>
        <taxon>Tracheophyta</taxon>
        <taxon>Spermatophyta</taxon>
        <taxon>Magnoliopsida</taxon>
        <taxon>eudicotyledons</taxon>
        <taxon>Gunneridae</taxon>
        <taxon>Pentapetalae</taxon>
        <taxon>rosids</taxon>
        <taxon>malvids</taxon>
        <taxon>Malvales</taxon>
        <taxon>Malvaceae</taxon>
        <taxon>Grewioideae</taxon>
        <taxon>Apeibeae</taxon>
        <taxon>Corchorus</taxon>
    </lineage>
</organism>
<reference evidence="1 2" key="1">
    <citation type="submission" date="2013-09" db="EMBL/GenBank/DDBJ databases">
        <title>Corchorus capsularis genome sequencing.</title>
        <authorList>
            <person name="Alam M."/>
            <person name="Haque M.S."/>
            <person name="Islam M.S."/>
            <person name="Emdad E.M."/>
            <person name="Islam M.M."/>
            <person name="Ahmed B."/>
            <person name="Halim A."/>
            <person name="Hossen Q.M.M."/>
            <person name="Hossain M.Z."/>
            <person name="Ahmed R."/>
            <person name="Khan M.M."/>
            <person name="Islam R."/>
            <person name="Rashid M.M."/>
            <person name="Khan S.A."/>
            <person name="Rahman M.S."/>
            <person name="Alam M."/>
        </authorList>
    </citation>
    <scope>NUCLEOTIDE SEQUENCE [LARGE SCALE GENOMIC DNA]</scope>
    <source>
        <strain evidence="2">cv. CVL-1</strain>
        <tissue evidence="1">Whole seedling</tissue>
    </source>
</reference>
<dbReference type="EMBL" id="AWWV01011515">
    <property type="protein sequence ID" value="OMO71849.1"/>
    <property type="molecule type" value="Genomic_DNA"/>
</dbReference>
<name>A0A1R3HNB3_COCAP</name>
<evidence type="ECO:0000313" key="1">
    <source>
        <dbReference type="EMBL" id="OMO71849.1"/>
    </source>
</evidence>
<dbReference type="AlphaFoldDB" id="A0A1R3HNB3"/>
<protein>
    <submittedName>
        <fullName evidence="1">Uncharacterized protein</fullName>
    </submittedName>
</protein>
<comment type="caution">
    <text evidence="1">The sequence shown here is derived from an EMBL/GenBank/DDBJ whole genome shotgun (WGS) entry which is preliminary data.</text>
</comment>